<keyword evidence="5 10" id="KW-0460">Magnesium</keyword>
<dbReference type="GO" id="GO:0051607">
    <property type="term" value="P:defense response to virus"/>
    <property type="evidence" value="ECO:0007669"/>
    <property type="project" value="UniProtKB-UniRule"/>
</dbReference>
<evidence type="ECO:0000256" key="4">
    <source>
        <dbReference type="ARBA" id="ARBA00022801"/>
    </source>
</evidence>
<evidence type="ECO:0000313" key="11">
    <source>
        <dbReference type="EMBL" id="QOP42433.1"/>
    </source>
</evidence>
<evidence type="ECO:0000256" key="3">
    <source>
        <dbReference type="ARBA" id="ARBA00022759"/>
    </source>
</evidence>
<dbReference type="InterPro" id="IPR050646">
    <property type="entry name" value="Cas1"/>
</dbReference>
<comment type="function">
    <text evidence="10">CRISPR (clustered regularly interspaced short palindromic repeat), is an adaptive immune system that provides protection against mobile genetic elements (viruses, transposable elements and conjugative plasmids). CRISPR clusters contain spacers, sequences complementary to antecedent mobile elements, and target invading nucleic acids. CRISPR clusters are transcribed and processed into CRISPR RNA (crRNA). Acts as a dsDNA endonuclease. Involved in the integration of spacer DNA into the CRISPR cassette.</text>
</comment>
<dbReference type="GO" id="GO:0004520">
    <property type="term" value="F:DNA endonuclease activity"/>
    <property type="evidence" value="ECO:0007669"/>
    <property type="project" value="InterPro"/>
</dbReference>
<keyword evidence="6 10" id="KW-0051">Antiviral defense</keyword>
<comment type="cofactor">
    <cofactor evidence="10">
        <name>Mg(2+)</name>
        <dbReference type="ChEBI" id="CHEBI:18420"/>
    </cofactor>
    <cofactor evidence="10">
        <name>Mn(2+)</name>
        <dbReference type="ChEBI" id="CHEBI:29035"/>
    </cofactor>
</comment>
<keyword evidence="4 10" id="KW-0378">Hydrolase</keyword>
<keyword evidence="12" id="KW-1185">Reference proteome</keyword>
<evidence type="ECO:0000256" key="8">
    <source>
        <dbReference type="ARBA" id="ARBA00023211"/>
    </source>
</evidence>
<dbReference type="GO" id="GO:0046872">
    <property type="term" value="F:metal ion binding"/>
    <property type="evidence" value="ECO:0007669"/>
    <property type="project" value="UniProtKB-UniRule"/>
</dbReference>
<keyword evidence="8 10" id="KW-0464">Manganese</keyword>
<reference evidence="11 12" key="1">
    <citation type="submission" date="2019-06" db="EMBL/GenBank/DDBJ databases">
        <title>Sulfurimonas gotlandica sp. nov., a chemoautotrophic and psychrotolerant epsilonproteobacterium isolated from a pelagic redoxcline, and an emended description of the genus Sulfurimonas.</title>
        <authorList>
            <person name="Wang S."/>
            <person name="Jiang L."/>
            <person name="Shao Z."/>
        </authorList>
    </citation>
    <scope>NUCLEOTIDE SEQUENCE [LARGE SCALE GENOMIC DNA]</scope>
    <source>
        <strain evidence="11 12">S2-6</strain>
    </source>
</reference>
<sequence>MGFKVLHLTRPCKIKIQNANMHLYFYDDANEVKVTLRDIDFLLFDNTQFSITGATLQLLAQSNIATLFIDEVYHPCAILTPYHQHSTMSEIAHAQVSLDVTFKSKSWQNIIISKVKNQAEVLAFMSLDTANELREFAKKVTLYDANQDEAQAARLYWKSLFNMQTFRREQGSEDIVNVMLNYVYAIVRACIARDVSVSGMLPVFGIWHKNKYNAFALVDDLMEPFRPVCDLYVKLLLNKKYHAANNLSTNIKRDLIAILNKEYLIINDGVSTVITAIGLFVREYKKSMMMQSAETLIFPRINTEKFYNEFF</sequence>
<evidence type="ECO:0000256" key="7">
    <source>
        <dbReference type="ARBA" id="ARBA00023125"/>
    </source>
</evidence>
<dbReference type="Gene3D" id="1.20.120.920">
    <property type="entry name" value="CRISPR-associated endonuclease Cas1, C-terminal domain"/>
    <property type="match status" value="1"/>
</dbReference>
<evidence type="ECO:0000256" key="2">
    <source>
        <dbReference type="ARBA" id="ARBA00022723"/>
    </source>
</evidence>
<feature type="binding site" evidence="10">
    <location>
        <position position="208"/>
    </location>
    <ligand>
        <name>Mn(2+)</name>
        <dbReference type="ChEBI" id="CHEBI:29035"/>
    </ligand>
</feature>
<dbReference type="EMBL" id="CP041235">
    <property type="protein sequence ID" value="QOP42433.1"/>
    <property type="molecule type" value="Genomic_DNA"/>
</dbReference>
<dbReference type="NCBIfam" id="TIGR00287">
    <property type="entry name" value="cas1"/>
    <property type="match status" value="1"/>
</dbReference>
<keyword evidence="2 10" id="KW-0479">Metal-binding</keyword>
<feature type="binding site" evidence="10">
    <location>
        <position position="223"/>
    </location>
    <ligand>
        <name>Mn(2+)</name>
        <dbReference type="ChEBI" id="CHEBI:29035"/>
    </ligand>
</feature>
<name>A0A7M1AY92_9BACT</name>
<dbReference type="GO" id="GO:0016787">
    <property type="term" value="F:hydrolase activity"/>
    <property type="evidence" value="ECO:0007669"/>
    <property type="project" value="UniProtKB-KW"/>
</dbReference>
<evidence type="ECO:0000256" key="9">
    <source>
        <dbReference type="ARBA" id="ARBA00038592"/>
    </source>
</evidence>
<dbReference type="Pfam" id="PF01867">
    <property type="entry name" value="Cas_Cas1"/>
    <property type="match status" value="1"/>
</dbReference>
<dbReference type="GO" id="GO:0003677">
    <property type="term" value="F:DNA binding"/>
    <property type="evidence" value="ECO:0007669"/>
    <property type="project" value="UniProtKB-KW"/>
</dbReference>
<dbReference type="HAMAP" id="MF_01470">
    <property type="entry name" value="Cas1"/>
    <property type="match status" value="1"/>
</dbReference>
<dbReference type="RefSeq" id="WP_193150797.1">
    <property type="nucleotide sequence ID" value="NZ_CP041235.1"/>
</dbReference>
<dbReference type="PANTHER" id="PTHR34353">
    <property type="entry name" value="CRISPR-ASSOCIATED ENDONUCLEASE CAS1 1"/>
    <property type="match status" value="1"/>
</dbReference>
<dbReference type="NCBIfam" id="TIGR03639">
    <property type="entry name" value="cas1_NMENI"/>
    <property type="match status" value="1"/>
</dbReference>
<comment type="similarity">
    <text evidence="10">Belongs to the CRISPR-associated endonuclease Cas1 family.</text>
</comment>
<evidence type="ECO:0000256" key="1">
    <source>
        <dbReference type="ARBA" id="ARBA00022722"/>
    </source>
</evidence>
<gene>
    <name evidence="10 11" type="primary">cas1</name>
    <name evidence="11" type="ORF">FJR45_00050</name>
</gene>
<dbReference type="InterPro" id="IPR002729">
    <property type="entry name" value="CRISPR-assoc_Cas1"/>
</dbReference>
<proteinExistence type="inferred from homology"/>
<dbReference type="PANTHER" id="PTHR34353:SF2">
    <property type="entry name" value="CRISPR-ASSOCIATED ENDONUCLEASE CAS1 1"/>
    <property type="match status" value="1"/>
</dbReference>
<evidence type="ECO:0000256" key="5">
    <source>
        <dbReference type="ARBA" id="ARBA00022842"/>
    </source>
</evidence>
<comment type="subunit">
    <text evidence="9 10">Homodimer, forms a heterotetramer with a Cas2 homodimer.</text>
</comment>
<keyword evidence="7 10" id="KW-0238">DNA-binding</keyword>
<evidence type="ECO:0000313" key="12">
    <source>
        <dbReference type="Proteomes" id="UP000593719"/>
    </source>
</evidence>
<evidence type="ECO:0000256" key="10">
    <source>
        <dbReference type="HAMAP-Rule" id="MF_01470"/>
    </source>
</evidence>
<dbReference type="InterPro" id="IPR042206">
    <property type="entry name" value="CRISPR-assoc_Cas1_C"/>
</dbReference>
<organism evidence="11 12">
    <name type="scientific">Sulfurimonas sediminis</name>
    <dbReference type="NCBI Taxonomy" id="2590020"/>
    <lineage>
        <taxon>Bacteria</taxon>
        <taxon>Pseudomonadati</taxon>
        <taxon>Campylobacterota</taxon>
        <taxon>Epsilonproteobacteria</taxon>
        <taxon>Campylobacterales</taxon>
        <taxon>Sulfurimonadaceae</taxon>
        <taxon>Sulfurimonas</taxon>
    </lineage>
</organism>
<evidence type="ECO:0000256" key="6">
    <source>
        <dbReference type="ARBA" id="ARBA00023118"/>
    </source>
</evidence>
<keyword evidence="1 10" id="KW-0540">Nuclease</keyword>
<keyword evidence="3 10" id="KW-0255">Endonuclease</keyword>
<feature type="binding site" evidence="10">
    <location>
        <position position="149"/>
    </location>
    <ligand>
        <name>Mn(2+)</name>
        <dbReference type="ChEBI" id="CHEBI:29035"/>
    </ligand>
</feature>
<dbReference type="EC" id="3.1.-.-" evidence="10"/>
<dbReference type="AlphaFoldDB" id="A0A7M1AY92"/>
<accession>A0A7M1AY92</accession>
<protein>
    <recommendedName>
        <fullName evidence="10">CRISPR-associated endonuclease Cas1</fullName>
        <ecNumber evidence="10">3.1.-.-</ecNumber>
    </recommendedName>
</protein>
<dbReference type="InterPro" id="IPR019855">
    <property type="entry name" value="CRISPR-assoc_Cas1_NMENI"/>
</dbReference>
<dbReference type="Proteomes" id="UP000593719">
    <property type="component" value="Chromosome"/>
</dbReference>
<dbReference type="GO" id="GO:0043571">
    <property type="term" value="P:maintenance of CRISPR repeat elements"/>
    <property type="evidence" value="ECO:0007669"/>
    <property type="project" value="UniProtKB-UniRule"/>
</dbReference>
<dbReference type="KEGG" id="ssei:FJR45_00050"/>